<dbReference type="Proteomes" id="UP000034076">
    <property type="component" value="Unassembled WGS sequence"/>
</dbReference>
<reference evidence="7 8" key="1">
    <citation type="submission" date="2015-04" db="EMBL/GenBank/DDBJ databases">
        <title>Draft genome sequence of bacteremic isolate Catabacter hongkongensis type strain HKU16T.</title>
        <authorList>
            <person name="Lau S.K."/>
            <person name="Teng J.L."/>
            <person name="Huang Y."/>
            <person name="Curreem S.O."/>
            <person name="Tsui S.K."/>
            <person name="Woo P.C."/>
        </authorList>
    </citation>
    <scope>NUCLEOTIDE SEQUENCE [LARGE SCALE GENOMIC DNA]</scope>
    <source>
        <strain evidence="7 8">HKU16</strain>
    </source>
</reference>
<keyword evidence="4 6" id="KW-1133">Transmembrane helix</keyword>
<keyword evidence="2" id="KW-1003">Cell membrane</keyword>
<evidence type="ECO:0000313" key="7">
    <source>
        <dbReference type="EMBL" id="KKI50703.1"/>
    </source>
</evidence>
<feature type="transmembrane region" description="Helical" evidence="6">
    <location>
        <begin position="17"/>
        <end position="36"/>
    </location>
</feature>
<feature type="transmembrane region" description="Helical" evidence="6">
    <location>
        <begin position="211"/>
        <end position="233"/>
    </location>
</feature>
<dbReference type="InterPro" id="IPR001851">
    <property type="entry name" value="ABC_transp_permease"/>
</dbReference>
<dbReference type="STRING" id="270498.CHK_1818"/>
<proteinExistence type="predicted"/>
<comment type="caution">
    <text evidence="7">The sequence shown here is derived from an EMBL/GenBank/DDBJ whole genome shotgun (WGS) entry which is preliminary data.</text>
</comment>
<dbReference type="Pfam" id="PF02653">
    <property type="entry name" value="BPD_transp_2"/>
    <property type="match status" value="1"/>
</dbReference>
<sequence>MLNTKSNIWTKVNQNRIYVIFLVLFVVMSVIAPNFFNEFNITNILGTMVLNAVVVIGFTVVIICGHLDLSIVSVINLAGNIAIYVSLQTGSWTLSIIAAVGAGALVGVINGLLVTKAKINSFIATLGMMTLVQGLVYYSNNAATLSTTNFEAADFLDNAVVPLFPVKALIAIALVIVFHIIIAKTPKGKGFYMVGGNQETAWFAGLNTDRYLTVAFTLSGLFAALGGALFSLSMASAMANIGERGINPLMTIIAATVLGGASLAGGRGSILNSFFGVLTLTVLFNALTCFKAGYEIQIFISGLVLMVVILMEAVDTYKKQKMEGAHPDLMREAVHLPERAGRTKQSKV</sequence>
<feature type="transmembrane region" description="Helical" evidence="6">
    <location>
        <begin position="48"/>
        <end position="72"/>
    </location>
</feature>
<evidence type="ECO:0000256" key="5">
    <source>
        <dbReference type="ARBA" id="ARBA00023136"/>
    </source>
</evidence>
<dbReference type="EMBL" id="LAYJ01000102">
    <property type="protein sequence ID" value="KKI50703.1"/>
    <property type="molecule type" value="Genomic_DNA"/>
</dbReference>
<feature type="transmembrane region" description="Helical" evidence="6">
    <location>
        <begin position="159"/>
        <end position="183"/>
    </location>
</feature>
<dbReference type="GO" id="GO:0022857">
    <property type="term" value="F:transmembrane transporter activity"/>
    <property type="evidence" value="ECO:0007669"/>
    <property type="project" value="InterPro"/>
</dbReference>
<dbReference type="GO" id="GO:0005886">
    <property type="term" value="C:plasma membrane"/>
    <property type="evidence" value="ECO:0007669"/>
    <property type="project" value="UniProtKB-SubCell"/>
</dbReference>
<protein>
    <submittedName>
        <fullName evidence="7">Ribose ABC transport system, permease protein RbsC</fullName>
    </submittedName>
</protein>
<feature type="transmembrane region" description="Helical" evidence="6">
    <location>
        <begin position="245"/>
        <end position="263"/>
    </location>
</feature>
<feature type="transmembrane region" description="Helical" evidence="6">
    <location>
        <begin position="92"/>
        <end position="114"/>
    </location>
</feature>
<organism evidence="7 8">
    <name type="scientific">Christensenella hongkongensis</name>
    <dbReference type="NCBI Taxonomy" id="270498"/>
    <lineage>
        <taxon>Bacteria</taxon>
        <taxon>Bacillati</taxon>
        <taxon>Bacillota</taxon>
        <taxon>Clostridia</taxon>
        <taxon>Christensenellales</taxon>
        <taxon>Christensenellaceae</taxon>
        <taxon>Christensenella</taxon>
    </lineage>
</organism>
<accession>A0A0M2NEU6</accession>
<evidence type="ECO:0000256" key="6">
    <source>
        <dbReference type="SAM" id="Phobius"/>
    </source>
</evidence>
<evidence type="ECO:0000256" key="1">
    <source>
        <dbReference type="ARBA" id="ARBA00004651"/>
    </source>
</evidence>
<keyword evidence="5 6" id="KW-0472">Membrane</keyword>
<dbReference type="CDD" id="cd06579">
    <property type="entry name" value="TM_PBP1_transp_AraH_like"/>
    <property type="match status" value="1"/>
</dbReference>
<feature type="transmembrane region" description="Helical" evidence="6">
    <location>
        <begin position="121"/>
        <end position="139"/>
    </location>
</feature>
<evidence type="ECO:0000256" key="2">
    <source>
        <dbReference type="ARBA" id="ARBA00022475"/>
    </source>
</evidence>
<dbReference type="AlphaFoldDB" id="A0A0M2NEU6"/>
<evidence type="ECO:0000256" key="4">
    <source>
        <dbReference type="ARBA" id="ARBA00022989"/>
    </source>
</evidence>
<gene>
    <name evidence="7" type="ORF">CHK_1818</name>
</gene>
<evidence type="ECO:0000313" key="8">
    <source>
        <dbReference type="Proteomes" id="UP000034076"/>
    </source>
</evidence>
<keyword evidence="8" id="KW-1185">Reference proteome</keyword>
<name>A0A0M2NEU6_9FIRM</name>
<comment type="subcellular location">
    <subcellularLocation>
        <location evidence="1">Cell membrane</location>
        <topology evidence="1">Multi-pass membrane protein</topology>
    </subcellularLocation>
</comment>
<feature type="transmembrane region" description="Helical" evidence="6">
    <location>
        <begin position="294"/>
        <end position="314"/>
    </location>
</feature>
<dbReference type="PANTHER" id="PTHR32196">
    <property type="entry name" value="ABC TRANSPORTER PERMEASE PROTEIN YPHD-RELATED-RELATED"/>
    <property type="match status" value="1"/>
</dbReference>
<dbReference type="RefSeq" id="WP_046443681.1">
    <property type="nucleotide sequence ID" value="NZ_LAYJ01000102.1"/>
</dbReference>
<keyword evidence="3 6" id="KW-0812">Transmembrane</keyword>
<dbReference type="OrthoDB" id="9815820at2"/>
<evidence type="ECO:0000256" key="3">
    <source>
        <dbReference type="ARBA" id="ARBA00022692"/>
    </source>
</evidence>